<dbReference type="InParanoid" id="A0A0C2X4I2"/>
<evidence type="ECO:0000313" key="3">
    <source>
        <dbReference type="Proteomes" id="UP000054549"/>
    </source>
</evidence>
<dbReference type="EMBL" id="KN818257">
    <property type="protein sequence ID" value="KIL63608.1"/>
    <property type="molecule type" value="Genomic_DNA"/>
</dbReference>
<evidence type="ECO:0000256" key="1">
    <source>
        <dbReference type="SAM" id="MobiDB-lite"/>
    </source>
</evidence>
<protein>
    <submittedName>
        <fullName evidence="2">Uncharacterized protein</fullName>
    </submittedName>
</protein>
<accession>A0A0C2X4I2</accession>
<proteinExistence type="predicted"/>
<evidence type="ECO:0000313" key="2">
    <source>
        <dbReference type="EMBL" id="KIL63608.1"/>
    </source>
</evidence>
<feature type="non-terminal residue" evidence="2">
    <location>
        <position position="1"/>
    </location>
</feature>
<reference evidence="2 3" key="1">
    <citation type="submission" date="2014-04" db="EMBL/GenBank/DDBJ databases">
        <title>Evolutionary Origins and Diversification of the Mycorrhizal Mutualists.</title>
        <authorList>
            <consortium name="DOE Joint Genome Institute"/>
            <consortium name="Mycorrhizal Genomics Consortium"/>
            <person name="Kohler A."/>
            <person name="Kuo A."/>
            <person name="Nagy L.G."/>
            <person name="Floudas D."/>
            <person name="Copeland A."/>
            <person name="Barry K.W."/>
            <person name="Cichocki N."/>
            <person name="Veneault-Fourrey C."/>
            <person name="LaButti K."/>
            <person name="Lindquist E.A."/>
            <person name="Lipzen A."/>
            <person name="Lundell T."/>
            <person name="Morin E."/>
            <person name="Murat C."/>
            <person name="Riley R."/>
            <person name="Ohm R."/>
            <person name="Sun H."/>
            <person name="Tunlid A."/>
            <person name="Henrissat B."/>
            <person name="Grigoriev I.V."/>
            <person name="Hibbett D.S."/>
            <person name="Martin F."/>
        </authorList>
    </citation>
    <scope>NUCLEOTIDE SEQUENCE [LARGE SCALE GENOMIC DNA]</scope>
    <source>
        <strain evidence="2 3">Koide BX008</strain>
    </source>
</reference>
<dbReference type="HOGENOM" id="CLU_1932466_0_0_1"/>
<sequence length="131" mass="14435">HRILIRLQNTQKRTSAAPPKTVSTLIHTLALPLNLYSSKIKHFPMPKYDADAPSSSIRRHWALPPSLYRKSDIHSAFPPSSSLDPLLTQGWTQNRTYRGAGPAGEVREIATQRKGVAQGGSDRTGSVIRAL</sequence>
<dbReference type="AlphaFoldDB" id="A0A0C2X4I2"/>
<dbReference type="Proteomes" id="UP000054549">
    <property type="component" value="Unassembled WGS sequence"/>
</dbReference>
<name>A0A0C2X4I2_AMAMK</name>
<organism evidence="2 3">
    <name type="scientific">Amanita muscaria (strain Koide BX008)</name>
    <dbReference type="NCBI Taxonomy" id="946122"/>
    <lineage>
        <taxon>Eukaryota</taxon>
        <taxon>Fungi</taxon>
        <taxon>Dikarya</taxon>
        <taxon>Basidiomycota</taxon>
        <taxon>Agaricomycotina</taxon>
        <taxon>Agaricomycetes</taxon>
        <taxon>Agaricomycetidae</taxon>
        <taxon>Agaricales</taxon>
        <taxon>Pluteineae</taxon>
        <taxon>Amanitaceae</taxon>
        <taxon>Amanita</taxon>
    </lineage>
</organism>
<feature type="region of interest" description="Disordered" evidence="1">
    <location>
        <begin position="112"/>
        <end position="131"/>
    </location>
</feature>
<keyword evidence="3" id="KW-1185">Reference proteome</keyword>
<gene>
    <name evidence="2" type="ORF">M378DRAFT_164280</name>
</gene>